<dbReference type="OrthoDB" id="413400at2759"/>
<feature type="region of interest" description="Disordered" evidence="6">
    <location>
        <begin position="222"/>
        <end position="241"/>
    </location>
</feature>
<dbReference type="InterPro" id="IPR052606">
    <property type="entry name" value="DnaJ_domain_protein"/>
</dbReference>
<organism evidence="10 11">
    <name type="scientific">Viridothelium virens</name>
    <name type="common">Speckled blister lichen</name>
    <name type="synonym">Trypethelium virens</name>
    <dbReference type="NCBI Taxonomy" id="1048519"/>
    <lineage>
        <taxon>Eukaryota</taxon>
        <taxon>Fungi</taxon>
        <taxon>Dikarya</taxon>
        <taxon>Ascomycota</taxon>
        <taxon>Pezizomycotina</taxon>
        <taxon>Dothideomycetes</taxon>
        <taxon>Dothideomycetes incertae sedis</taxon>
        <taxon>Trypetheliales</taxon>
        <taxon>Trypetheliaceae</taxon>
        <taxon>Viridothelium</taxon>
    </lineage>
</organism>
<evidence type="ECO:0000256" key="5">
    <source>
        <dbReference type="ARBA" id="ARBA00037847"/>
    </source>
</evidence>
<evidence type="ECO:0000256" key="8">
    <source>
        <dbReference type="SAM" id="SignalP"/>
    </source>
</evidence>
<keyword evidence="4 7" id="KW-0472">Membrane</keyword>
<dbReference type="PANTHER" id="PTHR44653">
    <property type="entry name" value="DNAJ HOMOLOG SUBFAMILY C MEMBER 1"/>
    <property type="match status" value="1"/>
</dbReference>
<dbReference type="Pfam" id="PF00226">
    <property type="entry name" value="DnaJ"/>
    <property type="match status" value="1"/>
</dbReference>
<feature type="transmembrane region" description="Helical" evidence="7">
    <location>
        <begin position="164"/>
        <end position="185"/>
    </location>
</feature>
<dbReference type="PANTHER" id="PTHR44653:SF2">
    <property type="entry name" value="DNAJ HOMOLOG SUBFAMILY C MEMBER 1"/>
    <property type="match status" value="1"/>
</dbReference>
<reference evidence="10" key="1">
    <citation type="journal article" date="2020" name="Stud. Mycol.">
        <title>101 Dothideomycetes genomes: a test case for predicting lifestyles and emergence of pathogens.</title>
        <authorList>
            <person name="Haridas S."/>
            <person name="Albert R."/>
            <person name="Binder M."/>
            <person name="Bloem J."/>
            <person name="Labutti K."/>
            <person name="Salamov A."/>
            <person name="Andreopoulos B."/>
            <person name="Baker S."/>
            <person name="Barry K."/>
            <person name="Bills G."/>
            <person name="Bluhm B."/>
            <person name="Cannon C."/>
            <person name="Castanera R."/>
            <person name="Culley D."/>
            <person name="Daum C."/>
            <person name="Ezra D."/>
            <person name="Gonzalez J."/>
            <person name="Henrissat B."/>
            <person name="Kuo A."/>
            <person name="Liang C."/>
            <person name="Lipzen A."/>
            <person name="Lutzoni F."/>
            <person name="Magnuson J."/>
            <person name="Mondo S."/>
            <person name="Nolan M."/>
            <person name="Ohm R."/>
            <person name="Pangilinan J."/>
            <person name="Park H.-J."/>
            <person name="Ramirez L."/>
            <person name="Alfaro M."/>
            <person name="Sun H."/>
            <person name="Tritt A."/>
            <person name="Yoshinaga Y."/>
            <person name="Zwiers L.-H."/>
            <person name="Turgeon B."/>
            <person name="Goodwin S."/>
            <person name="Spatafora J."/>
            <person name="Crous P."/>
            <person name="Grigoriev I."/>
        </authorList>
    </citation>
    <scope>NUCLEOTIDE SEQUENCE</scope>
    <source>
        <strain evidence="10">Tuck. ex Michener</strain>
    </source>
</reference>
<proteinExistence type="predicted"/>
<evidence type="ECO:0000313" key="11">
    <source>
        <dbReference type="Proteomes" id="UP000800092"/>
    </source>
</evidence>
<evidence type="ECO:0000256" key="7">
    <source>
        <dbReference type="SAM" id="Phobius"/>
    </source>
</evidence>
<keyword evidence="11" id="KW-1185">Reference proteome</keyword>
<evidence type="ECO:0000256" key="6">
    <source>
        <dbReference type="SAM" id="MobiDB-lite"/>
    </source>
</evidence>
<feature type="region of interest" description="Disordered" evidence="6">
    <location>
        <begin position="247"/>
        <end position="289"/>
    </location>
</feature>
<dbReference type="SMART" id="SM00271">
    <property type="entry name" value="DnaJ"/>
    <property type="match status" value="1"/>
</dbReference>
<feature type="domain" description="J" evidence="9">
    <location>
        <begin position="44"/>
        <end position="140"/>
    </location>
</feature>
<comment type="subcellular location">
    <subcellularLocation>
        <location evidence="5">Endomembrane system</location>
        <topology evidence="5">Single-pass membrane protein</topology>
    </subcellularLocation>
</comment>
<feature type="signal peptide" evidence="8">
    <location>
        <begin position="1"/>
        <end position="20"/>
    </location>
</feature>
<dbReference type="Proteomes" id="UP000800092">
    <property type="component" value="Unassembled WGS sequence"/>
</dbReference>
<dbReference type="PRINTS" id="PR00625">
    <property type="entry name" value="JDOMAIN"/>
</dbReference>
<evidence type="ECO:0000313" key="10">
    <source>
        <dbReference type="EMBL" id="KAF2237642.1"/>
    </source>
</evidence>
<keyword evidence="1 7" id="KW-0812">Transmembrane</keyword>
<evidence type="ECO:0000256" key="3">
    <source>
        <dbReference type="ARBA" id="ARBA00022989"/>
    </source>
</evidence>
<accession>A0A6A6HIC1</accession>
<dbReference type="AlphaFoldDB" id="A0A6A6HIC1"/>
<protein>
    <recommendedName>
        <fullName evidence="9">J domain-containing protein</fullName>
    </recommendedName>
</protein>
<feature type="region of interest" description="Disordered" evidence="6">
    <location>
        <begin position="75"/>
        <end position="102"/>
    </location>
</feature>
<dbReference type="PROSITE" id="PS50076">
    <property type="entry name" value="DNAJ_2"/>
    <property type="match status" value="1"/>
</dbReference>
<keyword evidence="3 7" id="KW-1133">Transmembrane helix</keyword>
<feature type="chain" id="PRO_5025329471" description="J domain-containing protein" evidence="8">
    <location>
        <begin position="21"/>
        <end position="406"/>
    </location>
</feature>
<dbReference type="GO" id="GO:0012505">
    <property type="term" value="C:endomembrane system"/>
    <property type="evidence" value="ECO:0007669"/>
    <property type="project" value="UniProtKB-SubCell"/>
</dbReference>
<evidence type="ECO:0000259" key="9">
    <source>
        <dbReference type="PROSITE" id="PS50076"/>
    </source>
</evidence>
<dbReference type="InterPro" id="IPR001623">
    <property type="entry name" value="DnaJ_domain"/>
</dbReference>
<keyword evidence="2 8" id="KW-0732">Signal</keyword>
<dbReference type="Gene3D" id="1.10.287.110">
    <property type="entry name" value="DnaJ domain"/>
    <property type="match status" value="1"/>
</dbReference>
<dbReference type="InterPro" id="IPR036869">
    <property type="entry name" value="J_dom_sf"/>
</dbReference>
<dbReference type="CDD" id="cd06257">
    <property type="entry name" value="DnaJ"/>
    <property type="match status" value="1"/>
</dbReference>
<sequence length="406" mass="45334">MRLLVLVPLLLSVFVTSIAAWTKEDHEIFRLHDEVTSHEGPDTTFYSFIGVPPSVSQYDLDKAYRKKSRNLHPDKARQTFISSHSKTDKKSSGKGTTVRKPPSQREITAFNKQAQERFARLGLVASILRGPGRERYDHFLKNGFPRWRGTGYYYSRYRPGLGSVLLGLFVVAGGGAHYGAMYISWKRQRDFVERYIRHARQMAWGDASGIQGVPGVDSDAIANGGTSTPPTQQGEAGGEAMNWNRRQKRMAEKENRKATKSGKAVAKARSSGISTPQEAEVTSGPQGAKKRVVAENGKVLIVDSVGNVYLEEETEDGETHEYLLDVDEIPQPSIFDTVLFRLPVWAYDRFIGRFIGHTVAEDSGILPHSDISPEDEETKEEKAIKSAEAPNQNGEARKRKAKNRVR</sequence>
<gene>
    <name evidence="10" type="ORF">EV356DRAFT_441489</name>
</gene>
<dbReference type="EMBL" id="ML991779">
    <property type="protein sequence ID" value="KAF2237642.1"/>
    <property type="molecule type" value="Genomic_DNA"/>
</dbReference>
<evidence type="ECO:0000256" key="2">
    <source>
        <dbReference type="ARBA" id="ARBA00022729"/>
    </source>
</evidence>
<evidence type="ECO:0000256" key="1">
    <source>
        <dbReference type="ARBA" id="ARBA00022692"/>
    </source>
</evidence>
<dbReference type="SUPFAM" id="SSF46565">
    <property type="entry name" value="Chaperone J-domain"/>
    <property type="match status" value="1"/>
</dbReference>
<feature type="compositionally biased region" description="Basic residues" evidence="6">
    <location>
        <begin position="397"/>
        <end position="406"/>
    </location>
</feature>
<feature type="compositionally biased region" description="Polar residues" evidence="6">
    <location>
        <begin position="224"/>
        <end position="234"/>
    </location>
</feature>
<name>A0A6A6HIC1_VIRVR</name>
<evidence type="ECO:0000256" key="4">
    <source>
        <dbReference type="ARBA" id="ARBA00023136"/>
    </source>
</evidence>
<feature type="region of interest" description="Disordered" evidence="6">
    <location>
        <begin position="363"/>
        <end position="406"/>
    </location>
</feature>